<gene>
    <name evidence="5" type="ORF">EVG73_22240</name>
</gene>
<evidence type="ECO:0000259" key="3">
    <source>
        <dbReference type="Pfam" id="PF26078"/>
    </source>
</evidence>
<dbReference type="InterPro" id="IPR058531">
    <property type="entry name" value="Baseplate_J_M"/>
</dbReference>
<evidence type="ECO:0000259" key="2">
    <source>
        <dbReference type="Pfam" id="PF04865"/>
    </source>
</evidence>
<name>A0A5X8XZR0_SALNE</name>
<dbReference type="Pfam" id="PF26078">
    <property type="entry name" value="Baseplate_J_M"/>
    <property type="match status" value="1"/>
</dbReference>
<feature type="domain" description="Baseplate J-like C-terminal" evidence="4">
    <location>
        <begin position="301"/>
        <end position="381"/>
    </location>
</feature>
<organism evidence="5">
    <name type="scientific">Salmonella newport</name>
    <dbReference type="NCBI Taxonomy" id="108619"/>
    <lineage>
        <taxon>Bacteria</taxon>
        <taxon>Pseudomonadati</taxon>
        <taxon>Pseudomonadota</taxon>
        <taxon>Gammaproteobacteria</taxon>
        <taxon>Enterobacterales</taxon>
        <taxon>Enterobacteriaceae</taxon>
        <taxon>Salmonella</taxon>
    </lineage>
</organism>
<dbReference type="PANTHER" id="PTHR37829">
    <property type="entry name" value="PHAGE-LIKE ELEMENT PBSX PROTEIN XKDT"/>
    <property type="match status" value="1"/>
</dbReference>
<evidence type="ECO:0000256" key="1">
    <source>
        <dbReference type="ARBA" id="ARBA00038087"/>
    </source>
</evidence>
<comment type="similarity">
    <text evidence="1">Belongs to the Mu gp47/PBSX XkdT family.</text>
</comment>
<dbReference type="Pfam" id="PF26079">
    <property type="entry name" value="Baseplate_J_C"/>
    <property type="match status" value="1"/>
</dbReference>
<proteinExistence type="inferred from homology"/>
<dbReference type="EMBL" id="AAHWTY010000088">
    <property type="protein sequence ID" value="ECB1915078.1"/>
    <property type="molecule type" value="Genomic_DNA"/>
</dbReference>
<dbReference type="InterPro" id="IPR058530">
    <property type="entry name" value="Baseplate_J-like_C"/>
</dbReference>
<accession>A0A5X8XZR0</accession>
<evidence type="ECO:0000259" key="4">
    <source>
        <dbReference type="Pfam" id="PF26079"/>
    </source>
</evidence>
<dbReference type="InterPro" id="IPR006949">
    <property type="entry name" value="Barrel_Baseplate_J-like"/>
</dbReference>
<protein>
    <submittedName>
        <fullName evidence="5">Baseplate J/gp47 family protein</fullName>
    </submittedName>
</protein>
<dbReference type="AlphaFoldDB" id="A0A5X8XZR0"/>
<sequence>MPFKRPTLTELREQNRQYLSSELSGVGQLLRFSNMGVLADVDAGMAHLHFAYLDYIARQATPYTSTDEYLAAWAALKTVYRKNATAAHTDRYQFKGVAGSHISAGVILNRADGYQYRLDNEVITGDDGYGYGAITARLPDPATDITGGGAKGNAPAGTLLTLDVSVAGVEVQGVVIDPLTGGADIEDEDLFRRRMLQSYQNPSEGGGDNDYIAWSLAVSGVTRAWVKRRIMGPGTVGVYIMCDGDDRTNHGLPVGTDGISSNEDWGAPKATGDQGRVADAIFAVQPSTALVWVCAPKQLPIDFTISGISSAGKTTKAAIEQAISGVIFENGSPDGKGLIMISELQYALSSIPDAAGYVMLKPDQNIHNQPGRIPVVGKVEYV</sequence>
<comment type="caution">
    <text evidence="5">The sequence shown here is derived from an EMBL/GenBank/DDBJ whole genome shotgun (WGS) entry which is preliminary data.</text>
</comment>
<dbReference type="Pfam" id="PF04865">
    <property type="entry name" value="Baseplate_J"/>
    <property type="match status" value="1"/>
</dbReference>
<evidence type="ECO:0000313" key="5">
    <source>
        <dbReference type="EMBL" id="ECB1915078.1"/>
    </source>
</evidence>
<reference evidence="5" key="1">
    <citation type="submission" date="2019-01" db="EMBL/GenBank/DDBJ databases">
        <authorList>
            <person name="Ashton P.M."/>
            <person name="Dallman T."/>
            <person name="Nair S."/>
            <person name="De Pinna E."/>
            <person name="Peters T."/>
            <person name="Grant K."/>
        </authorList>
    </citation>
    <scope>NUCLEOTIDE SEQUENCE</scope>
    <source>
        <strain evidence="5">500372</strain>
    </source>
</reference>
<dbReference type="PANTHER" id="PTHR37829:SF3">
    <property type="entry name" value="PROTEIN JAYE-RELATED"/>
    <property type="match status" value="1"/>
</dbReference>
<feature type="domain" description="Baseplate J-like central" evidence="3">
    <location>
        <begin position="203"/>
        <end position="295"/>
    </location>
</feature>
<feature type="domain" description="Baseplate protein J-like barrel" evidence="2">
    <location>
        <begin position="93"/>
        <end position="181"/>
    </location>
</feature>
<dbReference type="InterPro" id="IPR052399">
    <property type="entry name" value="Phage_Baseplate_Assmbl_Protein"/>
</dbReference>